<dbReference type="STRING" id="983967.A0A1E4T5U5"/>
<feature type="repeat" description="ANK" evidence="1">
    <location>
        <begin position="34"/>
        <end position="67"/>
    </location>
</feature>
<reference evidence="3" key="1">
    <citation type="submission" date="2016-04" db="EMBL/GenBank/DDBJ databases">
        <title>Comparative genomics of biotechnologically important yeasts.</title>
        <authorList>
            <consortium name="DOE Joint Genome Institute"/>
            <person name="Riley R."/>
            <person name="Haridas S."/>
            <person name="Wolfe K.H."/>
            <person name="Lopes M.R."/>
            <person name="Hittinger C.T."/>
            <person name="Goker M."/>
            <person name="Salamov A."/>
            <person name="Wisecaver J."/>
            <person name="Long T.M."/>
            <person name="Aerts A.L."/>
            <person name="Barry K."/>
            <person name="Choi C."/>
            <person name="Clum A."/>
            <person name="Coughlan A.Y."/>
            <person name="Deshpande S."/>
            <person name="Douglass A.P."/>
            <person name="Hanson S.J."/>
            <person name="Klenk H.-P."/>
            <person name="Labutti K."/>
            <person name="Lapidus A."/>
            <person name="Lindquist E."/>
            <person name="Lipzen A."/>
            <person name="Meier-Kolthoff J.P."/>
            <person name="Ohm R.A."/>
            <person name="Otillar R.P."/>
            <person name="Pangilinan J."/>
            <person name="Peng Y."/>
            <person name="Rokas A."/>
            <person name="Rosa C.A."/>
            <person name="Scheuner C."/>
            <person name="Sibirny A.A."/>
            <person name="Slot J.C."/>
            <person name="Stielow J.B."/>
            <person name="Sun H."/>
            <person name="Kurtzman C.P."/>
            <person name="Blackwell M."/>
            <person name="Grigoriev I.V."/>
            <person name="Jeffries T.W."/>
        </authorList>
    </citation>
    <scope>NUCLEOTIDE SEQUENCE [LARGE SCALE GENOMIC DNA]</scope>
    <source>
        <strain evidence="3">NRRL YB-2248</strain>
    </source>
</reference>
<dbReference type="PROSITE" id="PS50297">
    <property type="entry name" value="ANK_REP_REGION"/>
    <property type="match status" value="1"/>
</dbReference>
<evidence type="ECO:0000313" key="3">
    <source>
        <dbReference type="Proteomes" id="UP000094801"/>
    </source>
</evidence>
<keyword evidence="3" id="KW-1185">Reference proteome</keyword>
<keyword evidence="1" id="KW-0040">ANK repeat</keyword>
<dbReference type="SUPFAM" id="SSF48403">
    <property type="entry name" value="Ankyrin repeat"/>
    <property type="match status" value="1"/>
</dbReference>
<dbReference type="Pfam" id="PF12796">
    <property type="entry name" value="Ank_2"/>
    <property type="match status" value="1"/>
</dbReference>
<dbReference type="SMART" id="SM00248">
    <property type="entry name" value="ANK"/>
    <property type="match status" value="2"/>
</dbReference>
<dbReference type="InterPro" id="IPR002110">
    <property type="entry name" value="Ankyrin_rpt"/>
</dbReference>
<evidence type="ECO:0000256" key="1">
    <source>
        <dbReference type="PROSITE-ProRule" id="PRU00023"/>
    </source>
</evidence>
<dbReference type="PROSITE" id="PS50088">
    <property type="entry name" value="ANK_REPEAT"/>
    <property type="match status" value="1"/>
</dbReference>
<accession>A0A1E4T5U5</accession>
<dbReference type="PANTHER" id="PTHR24118">
    <property type="entry name" value="POTE ANKYRIN DOMAIN"/>
    <property type="match status" value="1"/>
</dbReference>
<protein>
    <submittedName>
        <fullName evidence="2">Uncharacterized protein</fullName>
    </submittedName>
</protein>
<proteinExistence type="predicted"/>
<dbReference type="InterPro" id="IPR036770">
    <property type="entry name" value="Ankyrin_rpt-contain_sf"/>
</dbReference>
<dbReference type="PANTHER" id="PTHR24118:SF99">
    <property type="entry name" value="POTE ANKYRIN DOMAIN FAMILY MEMBER 3C-RELATED"/>
    <property type="match status" value="1"/>
</dbReference>
<evidence type="ECO:0000313" key="2">
    <source>
        <dbReference type="EMBL" id="ODV87105.1"/>
    </source>
</evidence>
<dbReference type="EMBL" id="KV453848">
    <property type="protein sequence ID" value="ODV87105.1"/>
    <property type="molecule type" value="Genomic_DNA"/>
</dbReference>
<name>A0A1E4T5U5_9ASCO</name>
<dbReference type="Proteomes" id="UP000094801">
    <property type="component" value="Unassembled WGS sequence"/>
</dbReference>
<dbReference type="AlphaFoldDB" id="A0A1E4T5U5"/>
<dbReference type="Gene3D" id="1.25.40.20">
    <property type="entry name" value="Ankyrin repeat-containing domain"/>
    <property type="match status" value="1"/>
</dbReference>
<sequence>MSLNIWVAAADDRFDTVKNLIESGEYTANSKDPNGYTPIHAATSYSNLKLLKFLILECNGDVNIQDNDGDTPLHHVEDVETAKLLVELGADINIKNKGGLSCLEYHEEEDEFPDLIEYFKNLKAGITGDDVSSGSTEDGLTLPNGEKVKFVMSDNVNDDTSDEFLQKRELLESIMNNSNLTEFEKDEKLRNFVTDVVSNNLQNLKNDDNDIKRRK</sequence>
<dbReference type="OrthoDB" id="19174at2759"/>
<dbReference type="PRINTS" id="PR01415">
    <property type="entry name" value="ANKYRIN"/>
</dbReference>
<organism evidence="2 3">
    <name type="scientific">[Candida] arabinofermentans NRRL YB-2248</name>
    <dbReference type="NCBI Taxonomy" id="983967"/>
    <lineage>
        <taxon>Eukaryota</taxon>
        <taxon>Fungi</taxon>
        <taxon>Dikarya</taxon>
        <taxon>Ascomycota</taxon>
        <taxon>Saccharomycotina</taxon>
        <taxon>Pichiomycetes</taxon>
        <taxon>Pichiales</taxon>
        <taxon>Pichiaceae</taxon>
        <taxon>Ogataea</taxon>
        <taxon>Ogataea/Candida clade</taxon>
    </lineage>
</organism>
<gene>
    <name evidence="2" type="ORF">CANARDRAFT_194304</name>
</gene>